<reference evidence="2 3" key="1">
    <citation type="journal article" date="2016" name="Int. J. Syst. Evol. Microbiol.">
        <title>Descriptions of Anaerotaenia torta gen. nov., sp. nov. and Anaerocolumna cellulosilytica gen. nov., sp. nov. isolated from a methanogenic reactor of cattle waste.</title>
        <authorList>
            <person name="Uek A."/>
            <person name="Ohtaki Y."/>
            <person name="Kaku N."/>
            <person name="Ueki K."/>
        </authorList>
    </citation>
    <scope>NUCLEOTIDE SEQUENCE [LARGE SCALE GENOMIC DNA]</scope>
    <source>
        <strain evidence="2 3">SN021</strain>
    </source>
</reference>
<accession>A0A6S6R8J5</accession>
<sequence>MFEKIISNKSNSFYKLDKNEIYEAENRMHIKIPYELKCFYESVGVGFIGSQDGAINRLLSPDICADIRLREDIYEYDPDLEMYVEFEEMAMIFFEINEGVYASIELNESAQSRIFFANEVIANSLQEFLEKIADSNYWN</sequence>
<proteinExistence type="predicted"/>
<evidence type="ECO:0000259" key="1">
    <source>
        <dbReference type="Pfam" id="PF09346"/>
    </source>
</evidence>
<dbReference type="AlphaFoldDB" id="A0A6S6R8J5"/>
<dbReference type="KEGG" id="acel:acsn021_30740"/>
<name>A0A6S6R8J5_9FIRM</name>
<gene>
    <name evidence="2" type="ORF">acsn021_30740</name>
</gene>
<protein>
    <submittedName>
        <fullName evidence="2">SMI1/KNR4 family protein</fullName>
    </submittedName>
</protein>
<keyword evidence="3" id="KW-1185">Reference proteome</keyword>
<dbReference type="Pfam" id="PF09346">
    <property type="entry name" value="SMI1_KNR4"/>
    <property type="match status" value="1"/>
</dbReference>
<organism evidence="2 3">
    <name type="scientific">Anaerocolumna cellulosilytica</name>
    <dbReference type="NCBI Taxonomy" id="433286"/>
    <lineage>
        <taxon>Bacteria</taxon>
        <taxon>Bacillati</taxon>
        <taxon>Bacillota</taxon>
        <taxon>Clostridia</taxon>
        <taxon>Lachnospirales</taxon>
        <taxon>Lachnospiraceae</taxon>
        <taxon>Anaerocolumna</taxon>
    </lineage>
</organism>
<dbReference type="RefSeq" id="WP_184096150.1">
    <property type="nucleotide sequence ID" value="NZ_AP023367.1"/>
</dbReference>
<dbReference type="Proteomes" id="UP000515561">
    <property type="component" value="Chromosome"/>
</dbReference>
<evidence type="ECO:0000313" key="2">
    <source>
        <dbReference type="EMBL" id="BCJ95505.1"/>
    </source>
</evidence>
<dbReference type="InterPro" id="IPR018958">
    <property type="entry name" value="Knr4/Smi1-like_dom"/>
</dbReference>
<dbReference type="Gene3D" id="3.40.1580.10">
    <property type="entry name" value="SMI1/KNR4-like"/>
    <property type="match status" value="1"/>
</dbReference>
<dbReference type="InterPro" id="IPR037883">
    <property type="entry name" value="Knr4/Smi1-like_sf"/>
</dbReference>
<dbReference type="SUPFAM" id="SSF160631">
    <property type="entry name" value="SMI1/KNR4-like"/>
    <property type="match status" value="1"/>
</dbReference>
<feature type="domain" description="Knr4/Smi1-like" evidence="1">
    <location>
        <begin position="16"/>
        <end position="131"/>
    </location>
</feature>
<evidence type="ECO:0000313" key="3">
    <source>
        <dbReference type="Proteomes" id="UP000515561"/>
    </source>
</evidence>
<dbReference type="EMBL" id="AP023367">
    <property type="protein sequence ID" value="BCJ95505.1"/>
    <property type="molecule type" value="Genomic_DNA"/>
</dbReference>